<keyword evidence="1" id="KW-0677">Repeat</keyword>
<dbReference type="InterPro" id="IPR003609">
    <property type="entry name" value="Pan_app"/>
</dbReference>
<dbReference type="OrthoDB" id="119781at2759"/>
<dbReference type="SMART" id="SM00223">
    <property type="entry name" value="APPLE"/>
    <property type="match status" value="3"/>
</dbReference>
<dbReference type="GeneID" id="9478830"/>
<protein>
    <recommendedName>
        <fullName evidence="3">Apple domain-containing protein</fullName>
    </recommendedName>
</protein>
<dbReference type="InterPro" id="IPR023393">
    <property type="entry name" value="START-like_dom_sf"/>
</dbReference>
<dbReference type="STRING" id="403677.D0N2D7"/>
<dbReference type="InParanoid" id="D0N2D7"/>
<dbReference type="GO" id="GO:0006508">
    <property type="term" value="P:proteolysis"/>
    <property type="evidence" value="ECO:0007669"/>
    <property type="project" value="InterPro"/>
</dbReference>
<dbReference type="Gene3D" id="3.30.530.20">
    <property type="match status" value="1"/>
</dbReference>
<dbReference type="PROSITE" id="PS50948">
    <property type="entry name" value="PAN"/>
    <property type="match status" value="2"/>
</dbReference>
<organism evidence="4 5">
    <name type="scientific">Phytophthora infestans (strain T30-4)</name>
    <name type="common">Potato late blight agent</name>
    <dbReference type="NCBI Taxonomy" id="403677"/>
    <lineage>
        <taxon>Eukaryota</taxon>
        <taxon>Sar</taxon>
        <taxon>Stramenopiles</taxon>
        <taxon>Oomycota</taxon>
        <taxon>Peronosporomycetes</taxon>
        <taxon>Peronosporales</taxon>
        <taxon>Peronosporaceae</taxon>
        <taxon>Phytophthora</taxon>
    </lineage>
</organism>
<evidence type="ECO:0000313" key="4">
    <source>
        <dbReference type="EMBL" id="EEY68466.1"/>
    </source>
</evidence>
<accession>D0N2D7</accession>
<dbReference type="VEuPathDB" id="FungiDB:PITG_04923"/>
<dbReference type="AlphaFoldDB" id="D0N2D7"/>
<reference evidence="5" key="1">
    <citation type="journal article" date="2009" name="Nature">
        <title>Genome sequence and analysis of the Irish potato famine pathogen Phytophthora infestans.</title>
        <authorList>
            <consortium name="The Broad Institute Genome Sequencing Platform"/>
            <person name="Haas B.J."/>
            <person name="Kamoun S."/>
            <person name="Zody M.C."/>
            <person name="Jiang R.H."/>
            <person name="Handsaker R.E."/>
            <person name="Cano L.M."/>
            <person name="Grabherr M."/>
            <person name="Kodira C.D."/>
            <person name="Raffaele S."/>
            <person name="Torto-Alalibo T."/>
            <person name="Bozkurt T.O."/>
            <person name="Ah-Fong A.M."/>
            <person name="Alvarado L."/>
            <person name="Anderson V.L."/>
            <person name="Armstrong M.R."/>
            <person name="Avrova A."/>
            <person name="Baxter L."/>
            <person name="Beynon J."/>
            <person name="Boevink P.C."/>
            <person name="Bollmann S.R."/>
            <person name="Bos J.I."/>
            <person name="Bulone V."/>
            <person name="Cai G."/>
            <person name="Cakir C."/>
            <person name="Carrington J.C."/>
            <person name="Chawner M."/>
            <person name="Conti L."/>
            <person name="Costanzo S."/>
            <person name="Ewan R."/>
            <person name="Fahlgren N."/>
            <person name="Fischbach M.A."/>
            <person name="Fugelstad J."/>
            <person name="Gilroy E.M."/>
            <person name="Gnerre S."/>
            <person name="Green P.J."/>
            <person name="Grenville-Briggs L.J."/>
            <person name="Griffith J."/>
            <person name="Grunwald N.J."/>
            <person name="Horn K."/>
            <person name="Horner N.R."/>
            <person name="Hu C.H."/>
            <person name="Huitema E."/>
            <person name="Jeong D.H."/>
            <person name="Jones A.M."/>
            <person name="Jones J.D."/>
            <person name="Jones R.W."/>
            <person name="Karlsson E.K."/>
            <person name="Kunjeti S.G."/>
            <person name="Lamour K."/>
            <person name="Liu Z."/>
            <person name="Ma L."/>
            <person name="Maclean D."/>
            <person name="Chibucos M.C."/>
            <person name="McDonald H."/>
            <person name="McWalters J."/>
            <person name="Meijer H.J."/>
            <person name="Morgan W."/>
            <person name="Morris P.F."/>
            <person name="Munro C.A."/>
            <person name="O'Neill K."/>
            <person name="Ospina-Giraldo M."/>
            <person name="Pinzon A."/>
            <person name="Pritchard L."/>
            <person name="Ramsahoye B."/>
            <person name="Ren Q."/>
            <person name="Restrepo S."/>
            <person name="Roy S."/>
            <person name="Sadanandom A."/>
            <person name="Savidor A."/>
            <person name="Schornack S."/>
            <person name="Schwartz D.C."/>
            <person name="Schumann U.D."/>
            <person name="Schwessinger B."/>
            <person name="Seyer L."/>
            <person name="Sharpe T."/>
            <person name="Silvar C."/>
            <person name="Song J."/>
            <person name="Studholme D.J."/>
            <person name="Sykes S."/>
            <person name="Thines M."/>
            <person name="van de Vondervoort P.J."/>
            <person name="Phuntumart V."/>
            <person name="Wawra S."/>
            <person name="Weide R."/>
            <person name="Win J."/>
            <person name="Young C."/>
            <person name="Zhou S."/>
            <person name="Fry W."/>
            <person name="Meyers B.C."/>
            <person name="van West P."/>
            <person name="Ristaino J."/>
            <person name="Govers F."/>
            <person name="Birch P.R."/>
            <person name="Whisson S.C."/>
            <person name="Judelson H.S."/>
            <person name="Nusbaum C."/>
        </authorList>
    </citation>
    <scope>NUCLEOTIDE SEQUENCE [LARGE SCALE GENOMIC DNA]</scope>
    <source>
        <strain evidence="5">T30-4</strain>
    </source>
</reference>
<dbReference type="OMA" id="YTERSSC"/>
<keyword evidence="2" id="KW-1015">Disulfide bond</keyword>
<dbReference type="RefSeq" id="XP_002905625.1">
    <property type="nucleotide sequence ID" value="XM_002905579.1"/>
</dbReference>
<dbReference type="eggNOG" id="ENOG502SH5Y">
    <property type="taxonomic scope" value="Eukaryota"/>
</dbReference>
<gene>
    <name evidence="4" type="ORF">PITG_04923</name>
</gene>
<dbReference type="PANTHER" id="PTHR13510:SF44">
    <property type="entry name" value="RABENOSYN-5"/>
    <property type="match status" value="1"/>
</dbReference>
<dbReference type="Gene3D" id="3.50.4.10">
    <property type="entry name" value="Hepatocyte Growth Factor"/>
    <property type="match status" value="3"/>
</dbReference>
<dbReference type="EMBL" id="DS028123">
    <property type="protein sequence ID" value="EEY68466.1"/>
    <property type="molecule type" value="Genomic_DNA"/>
</dbReference>
<dbReference type="InterPro" id="IPR052727">
    <property type="entry name" value="Rab4/Rab5_effector"/>
</dbReference>
<keyword evidence="5" id="KW-1185">Reference proteome</keyword>
<dbReference type="HOGENOM" id="CLU_419500_0_0_1"/>
<feature type="domain" description="Apple" evidence="3">
    <location>
        <begin position="370"/>
        <end position="449"/>
    </location>
</feature>
<evidence type="ECO:0000256" key="2">
    <source>
        <dbReference type="ARBA" id="ARBA00023157"/>
    </source>
</evidence>
<dbReference type="KEGG" id="pif:PITG_04923"/>
<dbReference type="GO" id="GO:0005576">
    <property type="term" value="C:extracellular region"/>
    <property type="evidence" value="ECO:0007669"/>
    <property type="project" value="InterPro"/>
</dbReference>
<sequence>MVSRHDRAFQLLDRTLRSYDERDGQTQEGRASARRHHSKLDNTRWKLLKTQADASLYTERSSCTLQDYNLLGGDWKNPVVFQMVGTIQGDLDEVMLGIETPDTTSFRVRTELFTKQPVDCVVLDKLMGPTEGDLFRFLGIMWTMYEYSWPIRTMVKPRDFVTLTATGTMTRASGDRIGYEVVVPARLQQCPPLPGGVLRGKVMYAVIFKQQEPGILDVYLHTYVETQGLLIDKLIVSVTWRANLGYWNADKLTEMKKLQWCIANCRSERQKEQQRASSSALSLCKQCFDTCRRKRHADKNLNGKDSCVLCASPTCYTCRVEKTLKEIDEITGRLTDLPVVVCQPCLLATLSETVFEVLSIVIATAIGSTCGTQLKNIFYHGFNLQTSTVSNAAACCDLCASYNGCVLYTYFQSSSTGQSLCYLKSGAGENTNYADSSSATAVSVFMVSATGTPTPTTTNAPSPTTATPSACYEQLDGVFYNDNTIFELSTDSADECCRYCSQLASEGCVLYTLYVSKSENVKRCLLKSAAGTATNYTNSDDLTIVSVFLPASATPSPTPTGECTAEGQYCGNAQGTTCCESHSYCQPWNSHYYHSALTLYPWLCCSLCQETQGCNAYTFVNLDPAGPTCYMKTSSAGRAANVGALSGVPLNKMT</sequence>
<dbReference type="InterPro" id="IPR000177">
    <property type="entry name" value="Apple"/>
</dbReference>
<dbReference type="PANTHER" id="PTHR13510">
    <property type="entry name" value="FYVE-FINGER-CONTAINING RAB5 EFFECTOR PROTEIN RABENOSYN-5-RELATED"/>
    <property type="match status" value="1"/>
</dbReference>
<dbReference type="Proteomes" id="UP000006643">
    <property type="component" value="Unassembled WGS sequence"/>
</dbReference>
<feature type="domain" description="Apple" evidence="3">
    <location>
        <begin position="471"/>
        <end position="549"/>
    </location>
</feature>
<evidence type="ECO:0000256" key="1">
    <source>
        <dbReference type="ARBA" id="ARBA00022737"/>
    </source>
</evidence>
<dbReference type="CDD" id="cd01100">
    <property type="entry name" value="APPLE_Factor_XI_like"/>
    <property type="match status" value="2"/>
</dbReference>
<evidence type="ECO:0000259" key="3">
    <source>
        <dbReference type="PROSITE" id="PS50948"/>
    </source>
</evidence>
<dbReference type="Pfam" id="PF14295">
    <property type="entry name" value="PAN_4"/>
    <property type="match status" value="3"/>
</dbReference>
<evidence type="ECO:0000313" key="5">
    <source>
        <dbReference type="Proteomes" id="UP000006643"/>
    </source>
</evidence>
<proteinExistence type="predicted"/>
<name>D0N2D7_PHYIT</name>